<dbReference type="PROSITE" id="PS51476">
    <property type="entry name" value="PROTEASOME_BETA_2"/>
    <property type="match status" value="1"/>
</dbReference>
<dbReference type="PANTHER" id="PTHR32194">
    <property type="entry name" value="METALLOPROTEASE TLDD"/>
    <property type="match status" value="1"/>
</dbReference>
<dbReference type="Gene3D" id="3.60.20.10">
    <property type="entry name" value="Glutamine Phosphoribosylpyrophosphate, subunit 1, domain 1"/>
    <property type="match status" value="1"/>
</dbReference>
<dbReference type="InterPro" id="IPR001353">
    <property type="entry name" value="Proteasome_sua/b"/>
</dbReference>
<name>A0A2T0FHH3_9ASCO</name>
<organism evidence="4 5">
    <name type="scientific">Wickerhamiella sorbophila</name>
    <dbReference type="NCBI Taxonomy" id="45607"/>
    <lineage>
        <taxon>Eukaryota</taxon>
        <taxon>Fungi</taxon>
        <taxon>Dikarya</taxon>
        <taxon>Ascomycota</taxon>
        <taxon>Saccharomycotina</taxon>
        <taxon>Dipodascomycetes</taxon>
        <taxon>Dipodascales</taxon>
        <taxon>Trichomonascaceae</taxon>
        <taxon>Wickerhamiella</taxon>
    </lineage>
</organism>
<keyword evidence="5" id="KW-1185">Reference proteome</keyword>
<comment type="caution">
    <text evidence="4">The sequence shown here is derived from an EMBL/GenBank/DDBJ whole genome shotgun (WGS) entry which is preliminary data.</text>
</comment>
<dbReference type="InterPro" id="IPR029055">
    <property type="entry name" value="Ntn_hydrolases_N"/>
</dbReference>
<dbReference type="GO" id="GO:0005737">
    <property type="term" value="C:cytoplasm"/>
    <property type="evidence" value="ECO:0007669"/>
    <property type="project" value="TreeGrafter"/>
</dbReference>
<dbReference type="Pfam" id="PF00227">
    <property type="entry name" value="Proteasome"/>
    <property type="match status" value="1"/>
</dbReference>
<protein>
    <submittedName>
        <fullName evidence="4">Putative proteasome subunit beta type-4</fullName>
    </submittedName>
</protein>
<keyword evidence="3 4" id="KW-0647">Proteasome</keyword>
<dbReference type="InterPro" id="IPR023333">
    <property type="entry name" value="Proteasome_suB-type"/>
</dbReference>
<keyword evidence="2" id="KW-0963">Cytoplasm</keyword>
<dbReference type="GO" id="GO:0010499">
    <property type="term" value="P:proteasomal ubiquitin-independent protein catabolic process"/>
    <property type="evidence" value="ECO:0007669"/>
    <property type="project" value="UniProtKB-ARBA"/>
</dbReference>
<sequence>MDILIGLQTANEVILVTSRAISRGVSVLKHDDNKVVKLNSYTAMAYSGEPGDVSNFAEYIQANVALYGLRHGIEMTPNSVAAFTRSELARSLRTRKPYQVNLLIGGFHPREAKPMLAWVDYLGSKVDLPYAAHGYAAYYITATLDRYWKKGLTLEQGLKLAAQCVSELQTRMPIDFKGCDVHIVGKSGIQSADLPPIVVAPGVANKPSEATLASA</sequence>
<evidence type="ECO:0000256" key="1">
    <source>
        <dbReference type="ARBA" id="ARBA00004123"/>
    </source>
</evidence>
<reference evidence="4 5" key="1">
    <citation type="submission" date="2017-04" db="EMBL/GenBank/DDBJ databases">
        <title>Genome sequencing of [Candida] sorbophila.</title>
        <authorList>
            <person name="Ahn J.O."/>
        </authorList>
    </citation>
    <scope>NUCLEOTIDE SEQUENCE [LARGE SCALE GENOMIC DNA]</scope>
    <source>
        <strain evidence="4 5">DS02</strain>
    </source>
</reference>
<dbReference type="EMBL" id="NDIQ01000021">
    <property type="protein sequence ID" value="PRT54407.1"/>
    <property type="molecule type" value="Genomic_DNA"/>
</dbReference>
<dbReference type="SUPFAM" id="SSF56235">
    <property type="entry name" value="N-terminal nucleophile aminohydrolases (Ntn hydrolases)"/>
    <property type="match status" value="1"/>
</dbReference>
<dbReference type="GeneID" id="36515775"/>
<proteinExistence type="predicted"/>
<dbReference type="OrthoDB" id="268428at2759"/>
<accession>A0A2T0FHH3</accession>
<dbReference type="PANTHER" id="PTHR32194:SF2">
    <property type="entry name" value="PROTEASOME SUBUNIT BETA TYPE-1"/>
    <property type="match status" value="1"/>
</dbReference>
<evidence type="ECO:0000256" key="3">
    <source>
        <dbReference type="ARBA" id="ARBA00022942"/>
    </source>
</evidence>
<dbReference type="GO" id="GO:0005634">
    <property type="term" value="C:nucleus"/>
    <property type="evidence" value="ECO:0007669"/>
    <property type="project" value="UniProtKB-SubCell"/>
</dbReference>
<dbReference type="GO" id="GO:0005839">
    <property type="term" value="C:proteasome core complex"/>
    <property type="evidence" value="ECO:0007669"/>
    <property type="project" value="InterPro"/>
</dbReference>
<dbReference type="RefSeq" id="XP_024664352.1">
    <property type="nucleotide sequence ID" value="XM_024808584.1"/>
</dbReference>
<comment type="subcellular location">
    <subcellularLocation>
        <location evidence="1">Nucleus</location>
    </subcellularLocation>
</comment>
<dbReference type="Proteomes" id="UP000238350">
    <property type="component" value="Unassembled WGS sequence"/>
</dbReference>
<dbReference type="STRING" id="45607.A0A2T0FHH3"/>
<gene>
    <name evidence="4" type="ORF">B9G98_02027</name>
</gene>
<dbReference type="AlphaFoldDB" id="A0A2T0FHH3"/>
<evidence type="ECO:0000313" key="5">
    <source>
        <dbReference type="Proteomes" id="UP000238350"/>
    </source>
</evidence>
<evidence type="ECO:0000256" key="2">
    <source>
        <dbReference type="ARBA" id="ARBA00022490"/>
    </source>
</evidence>
<evidence type="ECO:0000313" key="4">
    <source>
        <dbReference type="EMBL" id="PRT54407.1"/>
    </source>
</evidence>
<dbReference type="GO" id="GO:0043161">
    <property type="term" value="P:proteasome-mediated ubiquitin-dependent protein catabolic process"/>
    <property type="evidence" value="ECO:0007669"/>
    <property type="project" value="UniProtKB-ARBA"/>
</dbReference>